<dbReference type="Proteomes" id="UP001217089">
    <property type="component" value="Unassembled WGS sequence"/>
</dbReference>
<evidence type="ECO:0008006" key="4">
    <source>
        <dbReference type="Google" id="ProtNLM"/>
    </source>
</evidence>
<organism evidence="2 3">
    <name type="scientific">Tegillarca granosa</name>
    <name type="common">Malaysian cockle</name>
    <name type="synonym">Anadara granosa</name>
    <dbReference type="NCBI Taxonomy" id="220873"/>
    <lineage>
        <taxon>Eukaryota</taxon>
        <taxon>Metazoa</taxon>
        <taxon>Spiralia</taxon>
        <taxon>Lophotrochozoa</taxon>
        <taxon>Mollusca</taxon>
        <taxon>Bivalvia</taxon>
        <taxon>Autobranchia</taxon>
        <taxon>Pteriomorphia</taxon>
        <taxon>Arcoida</taxon>
        <taxon>Arcoidea</taxon>
        <taxon>Arcidae</taxon>
        <taxon>Tegillarca</taxon>
    </lineage>
</organism>
<accession>A0ABQ9EVU3</accession>
<dbReference type="EMBL" id="JARBDR010000793">
    <property type="protein sequence ID" value="KAJ8307423.1"/>
    <property type="molecule type" value="Genomic_DNA"/>
</dbReference>
<protein>
    <recommendedName>
        <fullName evidence="4">NADH dehydrogenase subunit 5</fullName>
    </recommendedName>
</protein>
<keyword evidence="1" id="KW-0472">Membrane</keyword>
<feature type="transmembrane region" description="Helical" evidence="1">
    <location>
        <begin position="27"/>
        <end position="47"/>
    </location>
</feature>
<evidence type="ECO:0000313" key="2">
    <source>
        <dbReference type="EMBL" id="KAJ8307423.1"/>
    </source>
</evidence>
<gene>
    <name evidence="2" type="ORF">KUTeg_015507</name>
</gene>
<dbReference type="SUPFAM" id="SSF103473">
    <property type="entry name" value="MFS general substrate transporter"/>
    <property type="match status" value="1"/>
</dbReference>
<keyword evidence="1" id="KW-0812">Transmembrane</keyword>
<evidence type="ECO:0000313" key="3">
    <source>
        <dbReference type="Proteomes" id="UP001217089"/>
    </source>
</evidence>
<proteinExistence type="predicted"/>
<reference evidence="2 3" key="1">
    <citation type="submission" date="2022-12" db="EMBL/GenBank/DDBJ databases">
        <title>Chromosome-level genome of Tegillarca granosa.</title>
        <authorList>
            <person name="Kim J."/>
        </authorList>
    </citation>
    <scope>NUCLEOTIDE SEQUENCE [LARGE SCALE GENOMIC DNA]</scope>
    <source>
        <strain evidence="2">Teg-2019</strain>
        <tissue evidence="2">Adductor muscle</tissue>
    </source>
</reference>
<evidence type="ECO:0000256" key="1">
    <source>
        <dbReference type="SAM" id="Phobius"/>
    </source>
</evidence>
<sequence>MNYASLAATTAFPSLLAVTWFPPQQRTTATAMSLISFNVGMSISFILGSKVVQTPRYETVANFVNISIENSTSKKLTYETSVNKTIAKYLIVTSLVKVLTFIAWRN</sequence>
<keyword evidence="3" id="KW-1185">Reference proteome</keyword>
<keyword evidence="1" id="KW-1133">Transmembrane helix</keyword>
<name>A0ABQ9EVU3_TEGGR</name>
<comment type="caution">
    <text evidence="2">The sequence shown here is derived from an EMBL/GenBank/DDBJ whole genome shotgun (WGS) entry which is preliminary data.</text>
</comment>
<dbReference type="InterPro" id="IPR036259">
    <property type="entry name" value="MFS_trans_sf"/>
</dbReference>